<dbReference type="AlphaFoldDB" id="A0A1L0C5T1"/>
<name>A0A1L0C5T1_9ASCO</name>
<organism evidence="1 2">
    <name type="scientific">Sungouiella intermedia</name>
    <dbReference type="NCBI Taxonomy" id="45354"/>
    <lineage>
        <taxon>Eukaryota</taxon>
        <taxon>Fungi</taxon>
        <taxon>Dikarya</taxon>
        <taxon>Ascomycota</taxon>
        <taxon>Saccharomycotina</taxon>
        <taxon>Pichiomycetes</taxon>
        <taxon>Metschnikowiaceae</taxon>
        <taxon>Sungouiella</taxon>
    </lineage>
</organism>
<gene>
    <name evidence="1" type="ORF">SAMEA4029009_CIC11G00000004776</name>
</gene>
<evidence type="ECO:0000313" key="1">
    <source>
        <dbReference type="EMBL" id="SGZ58993.1"/>
    </source>
</evidence>
<dbReference type="EMBL" id="LT635770">
    <property type="protein sequence ID" value="SGZ58993.1"/>
    <property type="molecule type" value="Genomic_DNA"/>
</dbReference>
<accession>A0A1L0C5T1</accession>
<reference evidence="1 2" key="1">
    <citation type="submission" date="2016-10" db="EMBL/GenBank/DDBJ databases">
        <authorList>
            <person name="de Groot N.N."/>
        </authorList>
    </citation>
    <scope>NUCLEOTIDE SEQUENCE [LARGE SCALE GENOMIC DNA]</scope>
    <source>
        <strain evidence="1 2">PYCC 4715</strain>
    </source>
</reference>
<protein>
    <submittedName>
        <fullName evidence="1">CIC11C00000004776</fullName>
    </submittedName>
</protein>
<evidence type="ECO:0000313" key="2">
    <source>
        <dbReference type="Proteomes" id="UP000182259"/>
    </source>
</evidence>
<proteinExistence type="predicted"/>
<sequence>MLVKHTVVGVDERAIQGVMQGKNATYMTWRYLQALADDKQTAPLQYIVANLANKKGESPIFSC</sequence>
<dbReference type="Proteomes" id="UP000182259">
    <property type="component" value="Chromosome VII"/>
</dbReference>